<protein>
    <submittedName>
        <fullName evidence="1">T26F17.17</fullName>
    </submittedName>
</protein>
<gene>
    <name evidence="1" type="ORF">PHMEG_00017778</name>
</gene>
<evidence type="ECO:0000313" key="2">
    <source>
        <dbReference type="Proteomes" id="UP000198211"/>
    </source>
</evidence>
<reference evidence="2" key="1">
    <citation type="submission" date="2017-03" db="EMBL/GenBank/DDBJ databases">
        <title>Phytopthora megakarya and P. palmivora, two closely related causual agents of cacao black pod achieved similar genome size and gene model numbers by different mechanisms.</title>
        <authorList>
            <person name="Ali S."/>
            <person name="Shao J."/>
            <person name="Larry D.J."/>
            <person name="Kronmiller B."/>
            <person name="Shen D."/>
            <person name="Strem M.D."/>
            <person name="Melnick R.L."/>
            <person name="Guiltinan M.J."/>
            <person name="Tyler B.M."/>
            <person name="Meinhardt L.W."/>
            <person name="Bailey B.A."/>
        </authorList>
    </citation>
    <scope>NUCLEOTIDE SEQUENCE [LARGE SCALE GENOMIC DNA]</scope>
    <source>
        <strain evidence="2">zdho120</strain>
    </source>
</reference>
<dbReference type="PANTHER" id="PTHR11439:SF467">
    <property type="entry name" value="INTEGRASE CATALYTIC DOMAIN-CONTAINING PROTEIN"/>
    <property type="match status" value="1"/>
</dbReference>
<dbReference type="AlphaFoldDB" id="A0A225VY46"/>
<organism evidence="1 2">
    <name type="scientific">Phytophthora megakarya</name>
    <dbReference type="NCBI Taxonomy" id="4795"/>
    <lineage>
        <taxon>Eukaryota</taxon>
        <taxon>Sar</taxon>
        <taxon>Stramenopiles</taxon>
        <taxon>Oomycota</taxon>
        <taxon>Peronosporomycetes</taxon>
        <taxon>Peronosporales</taxon>
        <taxon>Peronosporaceae</taxon>
        <taxon>Phytophthora</taxon>
    </lineage>
</organism>
<sequence length="193" mass="21924">MAQSGYIVKVLKHFGIEECRPVITPQALGNLLEPTEDGQPGVNDPNIPYRELVVFTARYTAGTRKCGSDSGKYMSKYTKEHFVMAMRVLCYLRGSCEYGLLWEKPDSPDLHFTAYADADLGREKDDRRLITGFVLQMNGCTYVYKSHKQRIVHDNTCSTEFIAATESSVIIVWTLNLCQELKLRRLGLYPLSQ</sequence>
<dbReference type="OrthoDB" id="113082at2759"/>
<name>A0A225VY46_9STRA</name>
<proteinExistence type="predicted"/>
<dbReference type="Proteomes" id="UP000198211">
    <property type="component" value="Unassembled WGS sequence"/>
</dbReference>
<dbReference type="PANTHER" id="PTHR11439">
    <property type="entry name" value="GAG-POL-RELATED RETROTRANSPOSON"/>
    <property type="match status" value="1"/>
</dbReference>
<dbReference type="EMBL" id="NBNE01002765">
    <property type="protein sequence ID" value="OWZ09510.1"/>
    <property type="molecule type" value="Genomic_DNA"/>
</dbReference>
<keyword evidence="2" id="KW-1185">Reference proteome</keyword>
<evidence type="ECO:0000313" key="1">
    <source>
        <dbReference type="EMBL" id="OWZ09510.1"/>
    </source>
</evidence>
<dbReference type="STRING" id="4795.A0A225VY46"/>
<comment type="caution">
    <text evidence="1">The sequence shown here is derived from an EMBL/GenBank/DDBJ whole genome shotgun (WGS) entry which is preliminary data.</text>
</comment>
<accession>A0A225VY46</accession>